<accession>A0A5C4UWQ2</accession>
<organism evidence="1 2">
    <name type="scientific">Nonomuraea phyllanthi</name>
    <dbReference type="NCBI Taxonomy" id="2219224"/>
    <lineage>
        <taxon>Bacteria</taxon>
        <taxon>Bacillati</taxon>
        <taxon>Actinomycetota</taxon>
        <taxon>Actinomycetes</taxon>
        <taxon>Streptosporangiales</taxon>
        <taxon>Streptosporangiaceae</taxon>
        <taxon>Nonomuraea</taxon>
    </lineage>
</organism>
<name>A0A5C4UWQ2_9ACTN</name>
<keyword evidence="2" id="KW-1185">Reference proteome</keyword>
<reference evidence="1 2" key="1">
    <citation type="submission" date="2019-10" db="EMBL/GenBank/DDBJ databases">
        <title>Nonomuraea sp. nov., isolated from Phyllanthus amarus.</title>
        <authorList>
            <person name="Klykleung N."/>
            <person name="Tanasupawat S."/>
        </authorList>
    </citation>
    <scope>NUCLEOTIDE SEQUENCE [LARGE SCALE GENOMIC DNA]</scope>
    <source>
        <strain evidence="1 2">PA1-10</strain>
    </source>
</reference>
<dbReference type="AlphaFoldDB" id="A0A5C4UWQ2"/>
<proteinExistence type="predicted"/>
<evidence type="ECO:0000313" key="1">
    <source>
        <dbReference type="EMBL" id="KAB8182663.1"/>
    </source>
</evidence>
<evidence type="ECO:0000313" key="2">
    <source>
        <dbReference type="Proteomes" id="UP000312512"/>
    </source>
</evidence>
<protein>
    <submittedName>
        <fullName evidence="1">Uncharacterized protein</fullName>
    </submittedName>
</protein>
<comment type="caution">
    <text evidence="1">The sequence shown here is derived from an EMBL/GenBank/DDBJ whole genome shotgun (WGS) entry which is preliminary data.</text>
</comment>
<gene>
    <name evidence="1" type="ORF">FH608_049990</name>
</gene>
<dbReference type="Proteomes" id="UP000312512">
    <property type="component" value="Unassembled WGS sequence"/>
</dbReference>
<sequence>MNLTPTSFVLAPLLALAYGAIHLLDGLDGSHGPGLAWTAGHLAFLAALALFVPLVLELAHRAANRRAATAIAVFSLIGVAAGGVQFVIDLVVGFIAADRAEMGRLFDQVQQVPGVELVVYAVVPTFFYAGLITLVAMQAVAGRIGWWSPALIALGVGAVVVDRDLLPLSALLNLVGLAPLRRGPVRADAGPSRPGRAANATLGDFSQ</sequence>
<dbReference type="EMBL" id="VDLX02000040">
    <property type="protein sequence ID" value="KAB8182663.1"/>
    <property type="molecule type" value="Genomic_DNA"/>
</dbReference>
<dbReference type="OrthoDB" id="3539663at2"/>